<accession>A0ABS9VZ19</accession>
<dbReference type="SUPFAM" id="SSF51735">
    <property type="entry name" value="NAD(P)-binding Rossmann-fold domains"/>
    <property type="match status" value="1"/>
</dbReference>
<dbReference type="InterPro" id="IPR057326">
    <property type="entry name" value="KR_dom"/>
</dbReference>
<keyword evidence="5" id="KW-0472">Membrane</keyword>
<dbReference type="Gene3D" id="3.40.50.720">
    <property type="entry name" value="NAD(P)-binding Rossmann-like Domain"/>
    <property type="match status" value="1"/>
</dbReference>
<dbReference type="NCBIfam" id="NF005495">
    <property type="entry name" value="PRK07109.1"/>
    <property type="match status" value="1"/>
</dbReference>
<evidence type="ECO:0000256" key="3">
    <source>
        <dbReference type="RuleBase" id="RU000363"/>
    </source>
</evidence>
<evidence type="ECO:0000256" key="1">
    <source>
        <dbReference type="ARBA" id="ARBA00006484"/>
    </source>
</evidence>
<gene>
    <name evidence="7" type="ORF">MON41_00425</name>
</gene>
<dbReference type="PANTHER" id="PTHR44196">
    <property type="entry name" value="DEHYDROGENASE/REDUCTASE SDR FAMILY MEMBER 7B"/>
    <property type="match status" value="1"/>
</dbReference>
<organism evidence="7 8">
    <name type="scientific">Teichococcus vastitatis</name>
    <dbReference type="NCBI Taxonomy" id="2307076"/>
    <lineage>
        <taxon>Bacteria</taxon>
        <taxon>Pseudomonadati</taxon>
        <taxon>Pseudomonadota</taxon>
        <taxon>Alphaproteobacteria</taxon>
        <taxon>Acetobacterales</taxon>
        <taxon>Roseomonadaceae</taxon>
        <taxon>Roseomonas</taxon>
    </lineage>
</organism>
<feature type="region of interest" description="Disordered" evidence="4">
    <location>
        <begin position="270"/>
        <end position="293"/>
    </location>
</feature>
<dbReference type="Proteomes" id="UP001201985">
    <property type="component" value="Unassembled WGS sequence"/>
</dbReference>
<dbReference type="PRINTS" id="PR00080">
    <property type="entry name" value="SDRFAMILY"/>
</dbReference>
<feature type="transmembrane region" description="Helical" evidence="5">
    <location>
        <begin position="314"/>
        <end position="340"/>
    </location>
</feature>
<evidence type="ECO:0000259" key="6">
    <source>
        <dbReference type="SMART" id="SM00822"/>
    </source>
</evidence>
<reference evidence="7 8" key="1">
    <citation type="submission" date="2022-03" db="EMBL/GenBank/DDBJ databases">
        <title>Complete genome analysis of Roseomonas KG 17.1 : a prolific producer of plant growth promoters.</title>
        <authorList>
            <person name="Saadouli I."/>
            <person name="Najjari A."/>
            <person name="Mosbah A."/>
            <person name="Ouzari H.I."/>
        </authorList>
    </citation>
    <scope>NUCLEOTIDE SEQUENCE [LARGE SCALE GENOMIC DNA]</scope>
    <source>
        <strain evidence="7 8">KG17-1</strain>
    </source>
</reference>
<keyword evidence="8" id="KW-1185">Reference proteome</keyword>
<dbReference type="PANTHER" id="PTHR44196:SF1">
    <property type="entry name" value="DEHYDROGENASE_REDUCTASE SDR FAMILY MEMBER 7B"/>
    <property type="match status" value="1"/>
</dbReference>
<comment type="caution">
    <text evidence="7">The sequence shown here is derived from an EMBL/GenBank/DDBJ whole genome shotgun (WGS) entry which is preliminary data.</text>
</comment>
<dbReference type="Pfam" id="PF00106">
    <property type="entry name" value="adh_short"/>
    <property type="match status" value="1"/>
</dbReference>
<dbReference type="EMBL" id="JALBUU010000004">
    <property type="protein sequence ID" value="MCI0752225.1"/>
    <property type="molecule type" value="Genomic_DNA"/>
</dbReference>
<keyword evidence="2" id="KW-0560">Oxidoreductase</keyword>
<sequence length="362" mass="38706">MTELNPAHRKVVVVTGGTMGIGRATAQAFARQGWAVAVLARGEERLRSTEAELKDLGVPALGIAADVSDAQAMDAAAARIERELGPIEAWVNNAMATVITPVMDITPEELRRVTDVTYHGQVFGTLAALRRMKPRNRGAIIQVSSGLGLRAAPLQSAYCAAKQAVQGFTDALRSELLHDGSAVTLTVVYLPAVNTPQFRRTRNHMGQAQNAPDPVFDPRLCANAILSAVQQPVREVWVGRSTLQMAAAQALVPGFADRKAGEMWDAQLDPTQPPPDPEGNLFEPKPGDPGIDGPFTDRVKPGQREFVTSRTRDAVVATVAGLSLVGLAALAAPAVTAMALHQARQRGGGWPVAWRRQRGWFG</sequence>
<comment type="similarity">
    <text evidence="1 3">Belongs to the short-chain dehydrogenases/reductases (SDR) family.</text>
</comment>
<evidence type="ECO:0000256" key="5">
    <source>
        <dbReference type="SAM" id="Phobius"/>
    </source>
</evidence>
<evidence type="ECO:0000313" key="8">
    <source>
        <dbReference type="Proteomes" id="UP001201985"/>
    </source>
</evidence>
<name>A0ABS9VZ19_9PROT</name>
<dbReference type="InterPro" id="IPR036291">
    <property type="entry name" value="NAD(P)-bd_dom_sf"/>
</dbReference>
<dbReference type="RefSeq" id="WP_120008379.1">
    <property type="nucleotide sequence ID" value="NZ_JALBUU010000004.1"/>
</dbReference>
<dbReference type="PROSITE" id="PS00061">
    <property type="entry name" value="ADH_SHORT"/>
    <property type="match status" value="1"/>
</dbReference>
<evidence type="ECO:0000256" key="2">
    <source>
        <dbReference type="ARBA" id="ARBA00023002"/>
    </source>
</evidence>
<keyword evidence="5" id="KW-0812">Transmembrane</keyword>
<dbReference type="InterPro" id="IPR002347">
    <property type="entry name" value="SDR_fam"/>
</dbReference>
<dbReference type="InterPro" id="IPR020904">
    <property type="entry name" value="Sc_DH/Rdtase_CS"/>
</dbReference>
<evidence type="ECO:0000256" key="4">
    <source>
        <dbReference type="SAM" id="MobiDB-lite"/>
    </source>
</evidence>
<proteinExistence type="inferred from homology"/>
<evidence type="ECO:0000313" key="7">
    <source>
        <dbReference type="EMBL" id="MCI0752225.1"/>
    </source>
</evidence>
<protein>
    <submittedName>
        <fullName evidence="7">SDR family oxidoreductase</fullName>
    </submittedName>
</protein>
<keyword evidence="5" id="KW-1133">Transmembrane helix</keyword>
<dbReference type="SMART" id="SM00822">
    <property type="entry name" value="PKS_KR"/>
    <property type="match status" value="1"/>
</dbReference>
<feature type="domain" description="Ketoreductase" evidence="6">
    <location>
        <begin position="10"/>
        <end position="191"/>
    </location>
</feature>
<dbReference type="PRINTS" id="PR00081">
    <property type="entry name" value="GDHRDH"/>
</dbReference>